<keyword evidence="1" id="KW-0732">Signal</keyword>
<dbReference type="Pfam" id="PF13670">
    <property type="entry name" value="PepSY_2"/>
    <property type="match status" value="1"/>
</dbReference>
<keyword evidence="4" id="KW-1185">Reference proteome</keyword>
<evidence type="ECO:0000259" key="2">
    <source>
        <dbReference type="Pfam" id="PF13670"/>
    </source>
</evidence>
<dbReference type="InterPro" id="IPR025711">
    <property type="entry name" value="PepSY"/>
</dbReference>
<organism evidence="3 4">
    <name type="scientific">Deefgea piscis</name>
    <dbReference type="NCBI Taxonomy" id="2739061"/>
    <lineage>
        <taxon>Bacteria</taxon>
        <taxon>Pseudomonadati</taxon>
        <taxon>Pseudomonadota</taxon>
        <taxon>Betaproteobacteria</taxon>
        <taxon>Neisseriales</taxon>
        <taxon>Chitinibacteraceae</taxon>
        <taxon>Deefgea</taxon>
    </lineage>
</organism>
<name>A0A6M8SWM7_9NEIS</name>
<accession>A0A6M8SWM7</accession>
<dbReference type="AlphaFoldDB" id="A0A6M8SWM7"/>
<dbReference type="RefSeq" id="WP_173532661.1">
    <property type="nucleotide sequence ID" value="NZ_CP054143.1"/>
</dbReference>
<gene>
    <name evidence="3" type="ORF">HQN60_05195</name>
</gene>
<reference evidence="3 4" key="1">
    <citation type="submission" date="2020-05" db="EMBL/GenBank/DDBJ databases">
        <title>Complete genome sequence of Deefgea sp. D17.</title>
        <authorList>
            <person name="Bae J.-W."/>
            <person name="Han J.E."/>
        </authorList>
    </citation>
    <scope>NUCLEOTIDE SEQUENCE [LARGE SCALE GENOMIC DNA]</scope>
    <source>
        <strain evidence="3 4">D17</strain>
    </source>
</reference>
<dbReference type="KEGG" id="dee:HQN60_05195"/>
<evidence type="ECO:0000256" key="1">
    <source>
        <dbReference type="SAM" id="SignalP"/>
    </source>
</evidence>
<proteinExistence type="predicted"/>
<dbReference type="Proteomes" id="UP000504844">
    <property type="component" value="Chromosome"/>
</dbReference>
<sequence>MKVLTALAFTALAASSLSFAGANCTPHPKAEWLKPSEATAKIEAMGYKIKKFKTSGECYEIYGHNKEGKKAEVYFDTKTLAIVKSEIGD</sequence>
<evidence type="ECO:0000313" key="4">
    <source>
        <dbReference type="Proteomes" id="UP000504844"/>
    </source>
</evidence>
<dbReference type="EMBL" id="CP054143">
    <property type="protein sequence ID" value="QKJ66157.1"/>
    <property type="molecule type" value="Genomic_DNA"/>
</dbReference>
<feature type="signal peptide" evidence="1">
    <location>
        <begin position="1"/>
        <end position="20"/>
    </location>
</feature>
<evidence type="ECO:0000313" key="3">
    <source>
        <dbReference type="EMBL" id="QKJ66157.1"/>
    </source>
</evidence>
<feature type="chain" id="PRO_5027074984" evidence="1">
    <location>
        <begin position="21"/>
        <end position="89"/>
    </location>
</feature>
<feature type="domain" description="PepSY" evidence="2">
    <location>
        <begin position="5"/>
        <end position="86"/>
    </location>
</feature>
<protein>
    <submittedName>
        <fullName evidence="3">PepSY domain-containing protein</fullName>
    </submittedName>
</protein>